<dbReference type="FunFam" id="3.30.300.30:FF:000008">
    <property type="entry name" value="2,3-dihydroxybenzoate-AMP ligase"/>
    <property type="match status" value="1"/>
</dbReference>
<sequence length="557" mass="60824">MTMLSGPIDVTSLRGRHETQRWNRVSVGDLCERLIWSRPDKAAVVGRDGAYAYPEHRRLTYRDVDELANRVANALAAQGLHAGERVSLFCENSVEALVTKLGIAKAGLVCAPVNPSLAPDVVSYLIEHVEARFAFVDAEFWPVAEGPVTAAGLTPIVLPIGGNVPEGVLSWTSFLDGAPADEPDVAIHGDDIWQILSTSGTTSMPKGVMLSHHYSYLAAYSFALPFSRGLRFESDLVLGTFLPIVYHIGDQLMLSTFLTGGTMVLGRRPDAQQIAEAITRESVTALWAGSPAMVNALVDALSTDPVRYDARSLRVLVYGWAALPPGTVAQLKRLCGEELQPMEILGQTEAIACHRFWVDQWRDTFLRTAPEQNYVGLPSPLLAAKIVDEQGHDLTDKPGTPGEVVYRSPVVTAGYYRNEAATKEAFQDGWFHSGDSCRDDADGLRVMLDRYKDIVKTGGENVSSLRVESVLHQHPAVAKAAVVGLPHERWGEAVTAFVVPTDGQTVTEEEVTEFCRSRLAGFETPKRIVVTDALPETVGGKVLKYKIRAEHQTLYHG</sequence>
<evidence type="ECO:0000259" key="4">
    <source>
        <dbReference type="Pfam" id="PF13193"/>
    </source>
</evidence>
<evidence type="ECO:0000256" key="1">
    <source>
        <dbReference type="ARBA" id="ARBA00006432"/>
    </source>
</evidence>
<name>A0A318LG25_9PSEU</name>
<keyword evidence="2" id="KW-0436">Ligase</keyword>
<keyword evidence="6" id="KW-1185">Reference proteome</keyword>
<gene>
    <name evidence="5" type="ORF">BA062_26445</name>
</gene>
<organism evidence="5 6">
    <name type="scientific">Prauserella flavalba</name>
    <dbReference type="NCBI Taxonomy" id="1477506"/>
    <lineage>
        <taxon>Bacteria</taxon>
        <taxon>Bacillati</taxon>
        <taxon>Actinomycetota</taxon>
        <taxon>Actinomycetes</taxon>
        <taxon>Pseudonocardiales</taxon>
        <taxon>Pseudonocardiaceae</taxon>
        <taxon>Prauserella</taxon>
    </lineage>
</organism>
<feature type="domain" description="AMP-binding enzyme C-terminal" evidence="4">
    <location>
        <begin position="467"/>
        <end position="541"/>
    </location>
</feature>
<evidence type="ECO:0000313" key="5">
    <source>
        <dbReference type="EMBL" id="PXY25665.1"/>
    </source>
</evidence>
<dbReference type="InterPro" id="IPR025110">
    <property type="entry name" value="AMP-bd_C"/>
</dbReference>
<reference evidence="5 6" key="1">
    <citation type="submission" date="2016-07" db="EMBL/GenBank/DDBJ databases">
        <title>Draft genome sequence of Prauserella sp. YIM 121212, isolated from alkaline soil.</title>
        <authorList>
            <person name="Ruckert C."/>
            <person name="Albersmeier A."/>
            <person name="Jiang C.-L."/>
            <person name="Jiang Y."/>
            <person name="Kalinowski J."/>
            <person name="Schneider O."/>
            <person name="Winkler A."/>
            <person name="Zotchev S.B."/>
        </authorList>
    </citation>
    <scope>NUCLEOTIDE SEQUENCE [LARGE SCALE GENOMIC DNA]</scope>
    <source>
        <strain evidence="5 6">YIM 121212</strain>
    </source>
</reference>
<dbReference type="PANTHER" id="PTHR43767">
    <property type="entry name" value="LONG-CHAIN-FATTY-ACID--COA LIGASE"/>
    <property type="match status" value="1"/>
</dbReference>
<dbReference type="AlphaFoldDB" id="A0A318LG25"/>
<dbReference type="InterPro" id="IPR050237">
    <property type="entry name" value="ATP-dep_AMP-bd_enzyme"/>
</dbReference>
<evidence type="ECO:0000256" key="2">
    <source>
        <dbReference type="ARBA" id="ARBA00022598"/>
    </source>
</evidence>
<comment type="caution">
    <text evidence="5">The sequence shown here is derived from an EMBL/GenBank/DDBJ whole genome shotgun (WGS) entry which is preliminary data.</text>
</comment>
<evidence type="ECO:0000259" key="3">
    <source>
        <dbReference type="Pfam" id="PF00501"/>
    </source>
</evidence>
<evidence type="ECO:0000313" key="6">
    <source>
        <dbReference type="Proteomes" id="UP000247892"/>
    </source>
</evidence>
<dbReference type="Gene3D" id="3.40.50.12780">
    <property type="entry name" value="N-terminal domain of ligase-like"/>
    <property type="match status" value="1"/>
</dbReference>
<dbReference type="PANTHER" id="PTHR43767:SF1">
    <property type="entry name" value="NONRIBOSOMAL PEPTIDE SYNTHASE PES1 (EUROFUNG)-RELATED"/>
    <property type="match status" value="1"/>
</dbReference>
<dbReference type="InterPro" id="IPR000873">
    <property type="entry name" value="AMP-dep_synth/lig_dom"/>
</dbReference>
<protein>
    <submittedName>
        <fullName evidence="5">AMP-dependent synthetase</fullName>
    </submittedName>
</protein>
<proteinExistence type="inferred from homology"/>
<dbReference type="EMBL" id="MASU01000012">
    <property type="protein sequence ID" value="PXY25665.1"/>
    <property type="molecule type" value="Genomic_DNA"/>
</dbReference>
<accession>A0A318LG25</accession>
<dbReference type="InterPro" id="IPR042099">
    <property type="entry name" value="ANL_N_sf"/>
</dbReference>
<dbReference type="Proteomes" id="UP000247892">
    <property type="component" value="Unassembled WGS sequence"/>
</dbReference>
<comment type="similarity">
    <text evidence="1">Belongs to the ATP-dependent AMP-binding enzyme family.</text>
</comment>
<dbReference type="Gene3D" id="3.30.300.30">
    <property type="match status" value="1"/>
</dbReference>
<dbReference type="InterPro" id="IPR045851">
    <property type="entry name" value="AMP-bd_C_sf"/>
</dbReference>
<dbReference type="SUPFAM" id="SSF56801">
    <property type="entry name" value="Acetyl-CoA synthetase-like"/>
    <property type="match status" value="1"/>
</dbReference>
<dbReference type="Pfam" id="PF00501">
    <property type="entry name" value="AMP-binding"/>
    <property type="match status" value="1"/>
</dbReference>
<dbReference type="GO" id="GO:0016878">
    <property type="term" value="F:acid-thiol ligase activity"/>
    <property type="evidence" value="ECO:0007669"/>
    <property type="project" value="UniProtKB-ARBA"/>
</dbReference>
<dbReference type="OrthoDB" id="9803968at2"/>
<feature type="domain" description="AMP-dependent synthetase/ligase" evidence="3">
    <location>
        <begin position="38"/>
        <end position="416"/>
    </location>
</feature>
<dbReference type="Pfam" id="PF13193">
    <property type="entry name" value="AMP-binding_C"/>
    <property type="match status" value="1"/>
</dbReference>